<accession>A0A918TQ51</accession>
<proteinExistence type="predicted"/>
<dbReference type="EMBL" id="BMYJ01000005">
    <property type="protein sequence ID" value="GHC55976.1"/>
    <property type="molecule type" value="Genomic_DNA"/>
</dbReference>
<keyword evidence="3" id="KW-1185">Reference proteome</keyword>
<dbReference type="InterPro" id="IPR019613">
    <property type="entry name" value="DUF4198"/>
</dbReference>
<organism evidence="2 3">
    <name type="scientific">Neogemmobacter tilapiae</name>
    <dbReference type="NCBI Taxonomy" id="875041"/>
    <lineage>
        <taxon>Bacteria</taxon>
        <taxon>Pseudomonadati</taxon>
        <taxon>Pseudomonadota</taxon>
        <taxon>Alphaproteobacteria</taxon>
        <taxon>Rhodobacterales</taxon>
        <taxon>Paracoccaceae</taxon>
        <taxon>Neogemmobacter</taxon>
    </lineage>
</organism>
<dbReference type="AlphaFoldDB" id="A0A918TQ51"/>
<evidence type="ECO:0000313" key="2">
    <source>
        <dbReference type="EMBL" id="GHC55976.1"/>
    </source>
</evidence>
<evidence type="ECO:0000313" key="3">
    <source>
        <dbReference type="Proteomes" id="UP000638981"/>
    </source>
</evidence>
<sequence length="244" mass="25449">MNIPLRKLTAASLLGLMMGTSASAHGAWVAERHGQFYVVYGHGAGDDAYDPAKVSLLQACDLALTCTDIARLPGKDFVAFEKTEAPLIRLEFDNGYWSKDAAGEWQNLPKDQVPGATEGGHYVKTATHVVSALTEIPAAFGKGLEIRPLADPMGLHKGDPLAVEVLIDGKPAVGAEITVDYVGGDHHEAPIVVGADGKAIVLLPSGGLNVILASFTTAPDDPAKADETGHAAALSFALPHGPEE</sequence>
<feature type="chain" id="PRO_5037287368" description="DUF4198 domain-containing protein" evidence="1">
    <location>
        <begin position="27"/>
        <end position="244"/>
    </location>
</feature>
<dbReference type="Pfam" id="PF10670">
    <property type="entry name" value="DUF4198"/>
    <property type="match status" value="1"/>
</dbReference>
<comment type="caution">
    <text evidence="2">The sequence shown here is derived from an EMBL/GenBank/DDBJ whole genome shotgun (WGS) entry which is preliminary data.</text>
</comment>
<name>A0A918TQ51_9RHOB</name>
<feature type="signal peptide" evidence="1">
    <location>
        <begin position="1"/>
        <end position="26"/>
    </location>
</feature>
<evidence type="ECO:0000256" key="1">
    <source>
        <dbReference type="SAM" id="SignalP"/>
    </source>
</evidence>
<keyword evidence="1" id="KW-0732">Signal</keyword>
<reference evidence="2" key="1">
    <citation type="journal article" date="2014" name="Int. J. Syst. Evol. Microbiol.">
        <title>Complete genome sequence of Corynebacterium casei LMG S-19264T (=DSM 44701T), isolated from a smear-ripened cheese.</title>
        <authorList>
            <consortium name="US DOE Joint Genome Institute (JGI-PGF)"/>
            <person name="Walter F."/>
            <person name="Albersmeier A."/>
            <person name="Kalinowski J."/>
            <person name="Ruckert C."/>
        </authorList>
    </citation>
    <scope>NUCLEOTIDE SEQUENCE</scope>
    <source>
        <strain evidence="2">KCTC 23310</strain>
    </source>
</reference>
<dbReference type="Proteomes" id="UP000638981">
    <property type="component" value="Unassembled WGS sequence"/>
</dbReference>
<dbReference type="RefSeq" id="WP_189411420.1">
    <property type="nucleotide sequence ID" value="NZ_BMYJ01000005.1"/>
</dbReference>
<protein>
    <recommendedName>
        <fullName evidence="4">DUF4198 domain-containing protein</fullName>
    </recommendedName>
</protein>
<evidence type="ECO:0008006" key="4">
    <source>
        <dbReference type="Google" id="ProtNLM"/>
    </source>
</evidence>
<reference evidence="2" key="2">
    <citation type="submission" date="2020-09" db="EMBL/GenBank/DDBJ databases">
        <authorList>
            <person name="Sun Q."/>
            <person name="Kim S."/>
        </authorList>
    </citation>
    <scope>NUCLEOTIDE SEQUENCE</scope>
    <source>
        <strain evidence="2">KCTC 23310</strain>
    </source>
</reference>
<gene>
    <name evidence="2" type="ORF">GCM10007315_19020</name>
</gene>